<dbReference type="SUPFAM" id="SSF81442">
    <property type="entry name" value="Cytochrome c oxidase subunit I-like"/>
    <property type="match status" value="1"/>
</dbReference>
<feature type="transmembrane region" description="Helical" evidence="1">
    <location>
        <begin position="6"/>
        <end position="30"/>
    </location>
</feature>
<keyword evidence="1" id="KW-1133">Transmembrane helix</keyword>
<gene>
    <name evidence="2" type="ORF">CHRY9393_00867</name>
</gene>
<feature type="transmembrane region" description="Helical" evidence="1">
    <location>
        <begin position="83"/>
        <end position="101"/>
    </location>
</feature>
<dbReference type="Gene3D" id="1.20.210.10">
    <property type="entry name" value="Cytochrome c oxidase-like, subunit I domain"/>
    <property type="match status" value="1"/>
</dbReference>
<evidence type="ECO:0000313" key="2">
    <source>
        <dbReference type="EMBL" id="CAA7386571.1"/>
    </source>
</evidence>
<reference evidence="2 3" key="1">
    <citation type="submission" date="2020-01" db="EMBL/GenBank/DDBJ databases">
        <authorList>
            <person name="Rodrigo-Torres L."/>
            <person name="Arahal R. D."/>
            <person name="Lucena T."/>
        </authorList>
    </citation>
    <scope>NUCLEOTIDE SEQUENCE [LARGE SCALE GENOMIC DNA]</scope>
    <source>
        <strain evidence="2 3">CECT 9393</strain>
    </source>
</reference>
<evidence type="ECO:0000256" key="1">
    <source>
        <dbReference type="SAM" id="Phobius"/>
    </source>
</evidence>
<organism evidence="2 3">
    <name type="scientific">Chryseobacterium fistulae</name>
    <dbReference type="NCBI Taxonomy" id="2675058"/>
    <lineage>
        <taxon>Bacteria</taxon>
        <taxon>Pseudomonadati</taxon>
        <taxon>Bacteroidota</taxon>
        <taxon>Flavobacteriia</taxon>
        <taxon>Flavobacteriales</taxon>
        <taxon>Weeksellaceae</taxon>
        <taxon>Chryseobacterium group</taxon>
        <taxon>Chryseobacterium</taxon>
    </lineage>
</organism>
<keyword evidence="3" id="KW-1185">Reference proteome</keyword>
<keyword evidence="1" id="KW-0812">Transmembrane</keyword>
<accession>A0A6N4XPH6</accession>
<protein>
    <submittedName>
        <fullName evidence="2">Uncharacterized protein</fullName>
    </submittedName>
</protein>
<name>A0A6N4XPH6_9FLAO</name>
<sequence length="109" mass="12570">MKNNAYPFYYIIVGLLSLALCLLVGLLSGVQYAIPDFIKESLPFTVLRPLRTLFALSWIFMTAIGGIFWYIQNEKINPVIMKSQFWIFTVTGFLIAICYIFKKFEGKNI</sequence>
<evidence type="ECO:0000313" key="3">
    <source>
        <dbReference type="Proteomes" id="UP000445309"/>
    </source>
</evidence>
<dbReference type="EMBL" id="CACVBY010000011">
    <property type="protein sequence ID" value="CAA7386571.1"/>
    <property type="molecule type" value="Genomic_DNA"/>
</dbReference>
<dbReference type="InterPro" id="IPR036927">
    <property type="entry name" value="Cyt_c_oxase-like_su1_sf"/>
</dbReference>
<proteinExistence type="predicted"/>
<keyword evidence="1" id="KW-0472">Membrane</keyword>
<dbReference type="AlphaFoldDB" id="A0A6N4XPH6"/>
<dbReference type="Proteomes" id="UP000445309">
    <property type="component" value="Unassembled WGS sequence"/>
</dbReference>
<feature type="transmembrane region" description="Helical" evidence="1">
    <location>
        <begin position="50"/>
        <end position="71"/>
    </location>
</feature>
<dbReference type="RefSeq" id="WP_028122294.1">
    <property type="nucleotide sequence ID" value="NZ_CACVBY010000011.1"/>
</dbReference>